<dbReference type="RefSeq" id="WP_344761759.1">
    <property type="nucleotide sequence ID" value="NZ_BAAAZE010000005.1"/>
</dbReference>
<sequence length="650" mass="68658">MTNSKYTNAATRTTYKTGNPSCRAKSKEIVTFSRRKICAGILSVCAGLTLLQVHAQSVGPTRSGAMPVPVTGGAAAMRPSAAPAGRPPSDAAPISAAKSSDGPADRVMPYTSEPQRNTLASDPLRNGFAPELKPTVRRVQASKRPYAPIAAQNDQGQIPEIEMFVGESRVFPTPGVARIAVGNGQIMSAAALDEKEVIVFANGVGTSSLFVWNADGRYQRVKVSIVPGDTSRIAREVAAFLKTMLNARTSIVGDKVIVEGDNLSDGDLAKVEQLEKRYPQIINFTNRLGWEPMVMLDVKVVEFPVNELREIGLKWGSVGGAAIGAIWSPGRRGTDGPYQINIQSAQSAPAPITNPGGAGAAAGVVLPSGLNVLSALNLGLNAQLNLLAQEGKASLLAQPQLSARSGTKASFLAGGEFPYTVATNNGVTVQFKPYGIKLDILPKVDRNGVVRATIETEVSKIDASISSLAGPALQTRKTNTEFNVRAGETIVLAGMLQVDNSTSIDKVPLLGDIPILGALFRSKRFENKETELVVFVTPTVVDSRTPALMDRVERATGQLQNNLGKSPYLEIPASLGPQSQYVMPATENRSAQTPAPVSPVLCEREPCLPFPRSGSATLQRNATSVTGINLVTEQASSTQPSTTPSGVSRD</sequence>
<feature type="region of interest" description="Disordered" evidence="6">
    <location>
        <begin position="69"/>
        <end position="127"/>
    </location>
</feature>
<dbReference type="InterPro" id="IPR032789">
    <property type="entry name" value="T2SS-T3SS_pil_N"/>
</dbReference>
<comment type="caution">
    <text evidence="9">The sequence shown here is derived from an EMBL/GenBank/DDBJ whole genome shotgun (WGS) entry which is preliminary data.</text>
</comment>
<comment type="similarity">
    <text evidence="5">Belongs to the bacterial secretin family.</text>
</comment>
<feature type="region of interest" description="Disordered" evidence="6">
    <location>
        <begin position="631"/>
        <end position="650"/>
    </location>
</feature>
<protein>
    <recommendedName>
        <fullName evidence="1">Type IV pilus biogenesis and competence protein PilQ</fullName>
    </recommendedName>
</protein>
<keyword evidence="2" id="KW-0178">Competence</keyword>
<accession>A0ABP7SPQ9</accession>
<evidence type="ECO:0000256" key="3">
    <source>
        <dbReference type="ARBA" id="ARBA00024678"/>
    </source>
</evidence>
<proteinExistence type="inferred from homology"/>
<dbReference type="PRINTS" id="PR00811">
    <property type="entry name" value="BCTERIALGSPD"/>
</dbReference>
<keyword evidence="10" id="KW-1185">Reference proteome</keyword>
<evidence type="ECO:0000256" key="1">
    <source>
        <dbReference type="ARBA" id="ARBA00014124"/>
    </source>
</evidence>
<feature type="region of interest" description="Disordered" evidence="6">
    <location>
        <begin position="1"/>
        <end position="20"/>
    </location>
</feature>
<name>A0ABP7SPQ9_9BURK</name>
<dbReference type="Pfam" id="PF00263">
    <property type="entry name" value="Secretin"/>
    <property type="match status" value="1"/>
</dbReference>
<gene>
    <name evidence="9" type="ORF">GCM10022212_06150</name>
</gene>
<evidence type="ECO:0000313" key="9">
    <source>
        <dbReference type="EMBL" id="GAA4014532.1"/>
    </source>
</evidence>
<evidence type="ECO:0000256" key="5">
    <source>
        <dbReference type="RuleBase" id="RU004003"/>
    </source>
</evidence>
<dbReference type="InterPro" id="IPR050810">
    <property type="entry name" value="Bact_Secretion_Sys_Channel"/>
</dbReference>
<reference evidence="10" key="1">
    <citation type="journal article" date="2019" name="Int. J. Syst. Evol. Microbiol.">
        <title>The Global Catalogue of Microorganisms (GCM) 10K type strain sequencing project: providing services to taxonomists for standard genome sequencing and annotation.</title>
        <authorList>
            <consortium name="The Broad Institute Genomics Platform"/>
            <consortium name="The Broad Institute Genome Sequencing Center for Infectious Disease"/>
            <person name="Wu L."/>
            <person name="Ma J."/>
        </authorList>
    </citation>
    <scope>NUCLEOTIDE SEQUENCE [LARGE SCALE GENOMIC DNA]</scope>
    <source>
        <strain evidence="10">JCM 16673</strain>
    </source>
</reference>
<dbReference type="InterPro" id="IPR001775">
    <property type="entry name" value="GspD/PilQ"/>
</dbReference>
<dbReference type="Pfam" id="PF13629">
    <property type="entry name" value="T2SS-T3SS_pil_N"/>
    <property type="match status" value="1"/>
</dbReference>
<dbReference type="InterPro" id="IPR004845">
    <property type="entry name" value="T2SS_GspD_CS"/>
</dbReference>
<evidence type="ECO:0000313" key="10">
    <source>
        <dbReference type="Proteomes" id="UP001501353"/>
    </source>
</evidence>
<organism evidence="9 10">
    <name type="scientific">Actimicrobium antarcticum</name>
    <dbReference type="NCBI Taxonomy" id="1051899"/>
    <lineage>
        <taxon>Bacteria</taxon>
        <taxon>Pseudomonadati</taxon>
        <taxon>Pseudomonadota</taxon>
        <taxon>Betaproteobacteria</taxon>
        <taxon>Burkholderiales</taxon>
        <taxon>Oxalobacteraceae</taxon>
        <taxon>Actimicrobium</taxon>
    </lineage>
</organism>
<feature type="domain" description="Pilus formation protein N-terminal" evidence="8">
    <location>
        <begin position="160"/>
        <end position="224"/>
    </location>
</feature>
<evidence type="ECO:0000259" key="8">
    <source>
        <dbReference type="Pfam" id="PF13629"/>
    </source>
</evidence>
<dbReference type="PANTHER" id="PTHR30332:SF17">
    <property type="entry name" value="TYPE IV PILIATION SYSTEM PROTEIN DR_0774-RELATED"/>
    <property type="match status" value="1"/>
</dbReference>
<evidence type="ECO:0000256" key="4">
    <source>
        <dbReference type="ARBA" id="ARBA00025897"/>
    </source>
</evidence>
<dbReference type="InterPro" id="IPR004846">
    <property type="entry name" value="T2SS/T3SS_dom"/>
</dbReference>
<comment type="subunit">
    <text evidence="4">Homododecamer. Tetramer of trimer.</text>
</comment>
<dbReference type="Proteomes" id="UP001501353">
    <property type="component" value="Unassembled WGS sequence"/>
</dbReference>
<dbReference type="EMBL" id="BAAAZE010000005">
    <property type="protein sequence ID" value="GAA4014532.1"/>
    <property type="molecule type" value="Genomic_DNA"/>
</dbReference>
<comment type="function">
    <text evidence="3">Required for type IV pilus biogenesis and competence. Could function as a pore for exit of the pilus but also as a channel for entry of heme and antimicrobial agents and uptake of transforming DNA.</text>
</comment>
<feature type="compositionally biased region" description="Low complexity" evidence="6">
    <location>
        <begin position="632"/>
        <end position="650"/>
    </location>
</feature>
<dbReference type="PROSITE" id="PS00875">
    <property type="entry name" value="T2SP_D"/>
    <property type="match status" value="1"/>
</dbReference>
<evidence type="ECO:0000259" key="7">
    <source>
        <dbReference type="Pfam" id="PF00263"/>
    </source>
</evidence>
<evidence type="ECO:0000256" key="6">
    <source>
        <dbReference type="SAM" id="MobiDB-lite"/>
    </source>
</evidence>
<feature type="compositionally biased region" description="Low complexity" evidence="6">
    <location>
        <begin position="73"/>
        <end position="93"/>
    </location>
</feature>
<evidence type="ECO:0000256" key="2">
    <source>
        <dbReference type="ARBA" id="ARBA00023287"/>
    </source>
</evidence>
<dbReference type="PANTHER" id="PTHR30332">
    <property type="entry name" value="PROBABLE GENERAL SECRETION PATHWAY PROTEIN D"/>
    <property type="match status" value="1"/>
</dbReference>
<feature type="domain" description="Type II/III secretion system secretin-like" evidence="7">
    <location>
        <begin position="387"/>
        <end position="542"/>
    </location>
</feature>